<evidence type="ECO:0000259" key="8">
    <source>
        <dbReference type="PROSITE" id="PS51201"/>
    </source>
</evidence>
<dbReference type="Gene3D" id="1.20.1530.20">
    <property type="match status" value="1"/>
</dbReference>
<dbReference type="Pfam" id="PF00999">
    <property type="entry name" value="Na_H_Exchanger"/>
    <property type="match status" value="1"/>
</dbReference>
<dbReference type="PROSITE" id="PS51201">
    <property type="entry name" value="RCK_N"/>
    <property type="match status" value="1"/>
</dbReference>
<feature type="domain" description="RCK N-terminal" evidence="8">
    <location>
        <begin position="200"/>
        <end position="318"/>
    </location>
</feature>
<dbReference type="PANTHER" id="PTHR42751">
    <property type="entry name" value="SODIUM/HYDROGEN EXCHANGER FAMILY/TRKA DOMAIN PROTEIN"/>
    <property type="match status" value="1"/>
</dbReference>
<feature type="transmembrane region" description="Helical" evidence="7">
    <location>
        <begin position="60"/>
        <end position="79"/>
    </location>
</feature>
<dbReference type="GO" id="GO:1902600">
    <property type="term" value="P:proton transmembrane transport"/>
    <property type="evidence" value="ECO:0007669"/>
    <property type="project" value="InterPro"/>
</dbReference>
<feature type="transmembrane region" description="Helical" evidence="7">
    <location>
        <begin position="85"/>
        <end position="107"/>
    </location>
</feature>
<dbReference type="InterPro" id="IPR006153">
    <property type="entry name" value="Cation/H_exchanger_TM"/>
</dbReference>
<name>X1KEJ4_9ZZZZ</name>
<evidence type="ECO:0000256" key="2">
    <source>
        <dbReference type="ARBA" id="ARBA00005551"/>
    </source>
</evidence>
<protein>
    <recommendedName>
        <fullName evidence="8">RCK N-terminal domain-containing protein</fullName>
    </recommendedName>
</protein>
<feature type="transmembrane region" description="Helical" evidence="7">
    <location>
        <begin position="148"/>
        <end position="172"/>
    </location>
</feature>
<gene>
    <name evidence="9" type="ORF">S06H3_03414</name>
</gene>
<keyword evidence="3" id="KW-0813">Transport</keyword>
<dbReference type="GO" id="GO:0016020">
    <property type="term" value="C:membrane"/>
    <property type="evidence" value="ECO:0007669"/>
    <property type="project" value="UniProtKB-SubCell"/>
</dbReference>
<evidence type="ECO:0000313" key="9">
    <source>
        <dbReference type="EMBL" id="GAH92050.1"/>
    </source>
</evidence>
<evidence type="ECO:0000256" key="7">
    <source>
        <dbReference type="SAM" id="Phobius"/>
    </source>
</evidence>
<comment type="caution">
    <text evidence="9">The sequence shown here is derived from an EMBL/GenBank/DDBJ whole genome shotgun (WGS) entry which is preliminary data.</text>
</comment>
<evidence type="ECO:0000256" key="6">
    <source>
        <dbReference type="ARBA" id="ARBA00023136"/>
    </source>
</evidence>
<dbReference type="InterPro" id="IPR036291">
    <property type="entry name" value="NAD(P)-bd_dom_sf"/>
</dbReference>
<proteinExistence type="inferred from homology"/>
<keyword evidence="4 7" id="KW-0812">Transmembrane</keyword>
<accession>X1KEJ4</accession>
<evidence type="ECO:0000256" key="1">
    <source>
        <dbReference type="ARBA" id="ARBA00004141"/>
    </source>
</evidence>
<dbReference type="AlphaFoldDB" id="X1KEJ4"/>
<evidence type="ECO:0000256" key="3">
    <source>
        <dbReference type="ARBA" id="ARBA00022448"/>
    </source>
</evidence>
<evidence type="ECO:0000256" key="4">
    <source>
        <dbReference type="ARBA" id="ARBA00022692"/>
    </source>
</evidence>
<dbReference type="Pfam" id="PF02254">
    <property type="entry name" value="TrkA_N"/>
    <property type="match status" value="1"/>
</dbReference>
<dbReference type="EMBL" id="BARV01001107">
    <property type="protein sequence ID" value="GAH92050.1"/>
    <property type="molecule type" value="Genomic_DNA"/>
</dbReference>
<keyword evidence="5 7" id="KW-1133">Transmembrane helix</keyword>
<sequence>MVNIAEAGVKNHILFSLGAALSTYIFGLSVVFGAFVIGLVLRESRFGHRALAEITPLRDIFAALFFVSLGMLLDLRFVLDTWYLIAATVAIIILIKFLVVFGIVRLFGYSGRIAFLTGAGLFQIGEFSFILAQVGVNMGVISTHFYSLILASALITMILTPLSISSVSWLYAKFTRIATGREPVTEEISALPASGLAQGVKLAVIAGYGRVGRNIAQGLRDAGIPYTVIELDPELISELRCSGIACMYGDASNVHVLDRVNISKAKALVVTFPDPVAVVTTVKTALTINPKLKIVARVHRTREAELLKSLGVAELVSPEYEASFRFVKRLLHVFGLKKADRKQVLAKMRQDEEIVEFSPDEEV</sequence>
<organism evidence="9">
    <name type="scientific">marine sediment metagenome</name>
    <dbReference type="NCBI Taxonomy" id="412755"/>
    <lineage>
        <taxon>unclassified sequences</taxon>
        <taxon>metagenomes</taxon>
        <taxon>ecological metagenomes</taxon>
    </lineage>
</organism>
<dbReference type="Gene3D" id="3.40.50.720">
    <property type="entry name" value="NAD(P)-binding Rossmann-like Domain"/>
    <property type="match status" value="1"/>
</dbReference>
<evidence type="ECO:0000256" key="5">
    <source>
        <dbReference type="ARBA" id="ARBA00022989"/>
    </source>
</evidence>
<dbReference type="GO" id="GO:0006813">
    <property type="term" value="P:potassium ion transport"/>
    <property type="evidence" value="ECO:0007669"/>
    <property type="project" value="InterPro"/>
</dbReference>
<dbReference type="InterPro" id="IPR038770">
    <property type="entry name" value="Na+/solute_symporter_sf"/>
</dbReference>
<dbReference type="GO" id="GO:0015297">
    <property type="term" value="F:antiporter activity"/>
    <property type="evidence" value="ECO:0007669"/>
    <property type="project" value="InterPro"/>
</dbReference>
<keyword evidence="6 7" id="KW-0472">Membrane</keyword>
<feature type="transmembrane region" description="Helical" evidence="7">
    <location>
        <begin position="114"/>
        <end position="136"/>
    </location>
</feature>
<feature type="transmembrane region" description="Helical" evidence="7">
    <location>
        <begin position="12"/>
        <end position="40"/>
    </location>
</feature>
<comment type="similarity">
    <text evidence="2">Belongs to the monovalent cation:proton antiporter 2 (CPA2) transporter (TC 2.A.37) family.</text>
</comment>
<dbReference type="PANTHER" id="PTHR42751:SF3">
    <property type="entry name" value="SODIUM_GLUTAMATE SYMPORTER"/>
    <property type="match status" value="1"/>
</dbReference>
<reference evidence="9" key="1">
    <citation type="journal article" date="2014" name="Front. Microbiol.">
        <title>High frequency of phylogenetically diverse reductive dehalogenase-homologous genes in deep subseafloor sedimentary metagenomes.</title>
        <authorList>
            <person name="Kawai M."/>
            <person name="Futagami T."/>
            <person name="Toyoda A."/>
            <person name="Takaki Y."/>
            <person name="Nishi S."/>
            <person name="Hori S."/>
            <person name="Arai W."/>
            <person name="Tsubouchi T."/>
            <person name="Morono Y."/>
            <person name="Uchiyama I."/>
            <person name="Ito T."/>
            <person name="Fujiyama A."/>
            <person name="Inagaki F."/>
            <person name="Takami H."/>
        </authorList>
    </citation>
    <scope>NUCLEOTIDE SEQUENCE</scope>
    <source>
        <strain evidence="9">Expedition CK06-06</strain>
    </source>
</reference>
<dbReference type="SUPFAM" id="SSF51735">
    <property type="entry name" value="NAD(P)-binding Rossmann-fold domains"/>
    <property type="match status" value="1"/>
</dbReference>
<comment type="subcellular location">
    <subcellularLocation>
        <location evidence="1">Membrane</location>
        <topology evidence="1">Multi-pass membrane protein</topology>
    </subcellularLocation>
</comment>
<dbReference type="InterPro" id="IPR003148">
    <property type="entry name" value="RCK_N"/>
</dbReference>